<dbReference type="InterPro" id="IPR036868">
    <property type="entry name" value="TusA-like_sf"/>
</dbReference>
<dbReference type="RefSeq" id="WP_089810398.1">
    <property type="nucleotide sequence ID" value="NZ_FOYT01000004.1"/>
</dbReference>
<dbReference type="SUPFAM" id="SSF64307">
    <property type="entry name" value="SirA-like"/>
    <property type="match status" value="1"/>
</dbReference>
<dbReference type="OrthoDB" id="103554at2157"/>
<reference evidence="4" key="1">
    <citation type="submission" date="2016-10" db="EMBL/GenBank/DDBJ databases">
        <authorList>
            <person name="Varghese N."/>
            <person name="Submissions S."/>
        </authorList>
    </citation>
    <scope>NUCLEOTIDE SEQUENCE [LARGE SCALE GENOMIC DNA]</scope>
    <source>
        <strain evidence="4">CGMCC 1.7736</strain>
    </source>
</reference>
<evidence type="ECO:0000313" key="3">
    <source>
        <dbReference type="EMBL" id="SFR69948.1"/>
    </source>
</evidence>
<evidence type="ECO:0000259" key="2">
    <source>
        <dbReference type="Pfam" id="PF10006"/>
    </source>
</evidence>
<dbReference type="AlphaFoldDB" id="A0A1I6ITA1"/>
<organism evidence="3 4">
    <name type="scientific">Halogeometricum rufum</name>
    <dbReference type="NCBI Taxonomy" id="553469"/>
    <lineage>
        <taxon>Archaea</taxon>
        <taxon>Methanobacteriati</taxon>
        <taxon>Methanobacteriota</taxon>
        <taxon>Stenosarchaea group</taxon>
        <taxon>Halobacteria</taxon>
        <taxon>Halobacteriales</taxon>
        <taxon>Haloferacaceae</taxon>
        <taxon>Halogeometricum</taxon>
    </lineage>
</organism>
<feature type="region of interest" description="Disordered" evidence="1">
    <location>
        <begin position="1"/>
        <end position="31"/>
    </location>
</feature>
<feature type="domain" description="DUF2249" evidence="2">
    <location>
        <begin position="21"/>
        <end position="82"/>
    </location>
</feature>
<dbReference type="Proteomes" id="UP000198531">
    <property type="component" value="Unassembled WGS sequence"/>
</dbReference>
<accession>A0A1I6ITA1</accession>
<name>A0A1I6ITA1_9EURY</name>
<dbReference type="InterPro" id="IPR018720">
    <property type="entry name" value="DUF2249"/>
</dbReference>
<dbReference type="EMBL" id="FOYT01000004">
    <property type="protein sequence ID" value="SFR69948.1"/>
    <property type="molecule type" value="Genomic_DNA"/>
</dbReference>
<dbReference type="Pfam" id="PF10006">
    <property type="entry name" value="DUF2249"/>
    <property type="match status" value="1"/>
</dbReference>
<evidence type="ECO:0000256" key="1">
    <source>
        <dbReference type="SAM" id="MobiDB-lite"/>
    </source>
</evidence>
<gene>
    <name evidence="3" type="ORF">SAMN04487947_3705</name>
</gene>
<sequence>MDDRPSVVAETDAPTGRPTETLDVRDLPPPKPLSETLERVAELDDDAVLVQLNDRAPQHLYPKLTDRGYAFETVETDDCVVTVVWRE</sequence>
<keyword evidence="4" id="KW-1185">Reference proteome</keyword>
<protein>
    <submittedName>
        <fullName evidence="3">Uncharacterized conserved protein</fullName>
    </submittedName>
</protein>
<evidence type="ECO:0000313" key="4">
    <source>
        <dbReference type="Proteomes" id="UP000198531"/>
    </source>
</evidence>
<proteinExistence type="predicted"/>